<sequence length="365" mass="42511">MPRPKKFWPMIEASRSEACLAARLYNDPAEARAFEGFVVHMHLAYLYLLHAVFTRDDIDFRYWRRDLPKRLEKVDGEPKRWELARCVAERWPQIDPVRSNIEFFIALRNKIEHRYASRSQLSLQAALGGLAQAHLLNYEEELVAQFGPQTTLATSLRFPVFIGSFTDPGESTLLRLRAALPAQLRTFMAEYHSGLSEEIVNDRRYELRLRLVNELVPRDPDALPVQFTRYDDMTEDQKSAVETLGRKGLVVVREQRRGVINLELMKPNVVVQEVAAELPFIFHRGHFIKAWQKLEVRPPVGSEHPERTDERYCLYDEMHKDYGYTKAFVHKLVRHLKTAKGWREFFGEEPRYKESADGTRGLAAV</sequence>
<dbReference type="InterPro" id="IPR022104">
    <property type="entry name" value="DUF3644"/>
</dbReference>
<protein>
    <recommendedName>
        <fullName evidence="1">DUF3644 domain-containing protein</fullName>
    </recommendedName>
</protein>
<dbReference type="RefSeq" id="WP_170176123.1">
    <property type="nucleotide sequence ID" value="NZ_FOFT01000002.1"/>
</dbReference>
<dbReference type="Proteomes" id="UP000199028">
    <property type="component" value="Unassembled WGS sequence"/>
</dbReference>
<evidence type="ECO:0000259" key="1">
    <source>
        <dbReference type="Pfam" id="PF12358"/>
    </source>
</evidence>
<evidence type="ECO:0000313" key="2">
    <source>
        <dbReference type="EMBL" id="SEQ34991.1"/>
    </source>
</evidence>
<organism evidence="2 3">
    <name type="scientific">Lentzea flaviverrucosa</name>
    <dbReference type="NCBI Taxonomy" id="200379"/>
    <lineage>
        <taxon>Bacteria</taxon>
        <taxon>Bacillati</taxon>
        <taxon>Actinomycetota</taxon>
        <taxon>Actinomycetes</taxon>
        <taxon>Pseudonocardiales</taxon>
        <taxon>Pseudonocardiaceae</taxon>
        <taxon>Lentzea</taxon>
    </lineage>
</organism>
<reference evidence="3" key="1">
    <citation type="submission" date="2016-10" db="EMBL/GenBank/DDBJ databases">
        <authorList>
            <person name="Varghese N."/>
            <person name="Submissions S."/>
        </authorList>
    </citation>
    <scope>NUCLEOTIDE SEQUENCE [LARGE SCALE GENOMIC DNA]</scope>
    <source>
        <strain evidence="3">CGMCC 4.578</strain>
    </source>
</reference>
<proteinExistence type="predicted"/>
<keyword evidence="3" id="KW-1185">Reference proteome</keyword>
<evidence type="ECO:0000313" key="3">
    <source>
        <dbReference type="Proteomes" id="UP000199028"/>
    </source>
</evidence>
<dbReference type="Pfam" id="PF12358">
    <property type="entry name" value="DUF3644"/>
    <property type="match status" value="1"/>
</dbReference>
<dbReference type="AlphaFoldDB" id="A0A1H9FAM8"/>
<gene>
    <name evidence="2" type="ORF">SAMN05216195_102212</name>
</gene>
<dbReference type="EMBL" id="FOFT01000002">
    <property type="protein sequence ID" value="SEQ34991.1"/>
    <property type="molecule type" value="Genomic_DNA"/>
</dbReference>
<feature type="domain" description="DUF3644" evidence="1">
    <location>
        <begin position="10"/>
        <end position="194"/>
    </location>
</feature>
<accession>A0A1H9FAM8</accession>
<name>A0A1H9FAM8_9PSEU</name>